<dbReference type="Pfam" id="PF03797">
    <property type="entry name" value="Autotransporter"/>
    <property type="match status" value="1"/>
</dbReference>
<dbReference type="AlphaFoldDB" id="A0A1U9MJP9"/>
<dbReference type="SUPFAM" id="SSF103515">
    <property type="entry name" value="Autotransporter"/>
    <property type="match status" value="1"/>
</dbReference>
<dbReference type="PROSITE" id="PS51208">
    <property type="entry name" value="AUTOTRANSPORTER"/>
    <property type="match status" value="1"/>
</dbReference>
<accession>A0A1U9MJP9</accession>
<name>A0A1U9MJP9_9HYPH</name>
<sequence length="966" mass="101187">MINNYVTVKVSTFTLMLCLSLSTSSSAYAEDIVYNGTSEDATTKLRRDPASLRYSLYPAKSSSNNTITVSNDSNLSFDENDETPYVSPYNVIGGLIRNGDGDASNNKVILNGGKIENHVYGGRVDGTGNADNNYIHVKDITLSGNFYGGITMSGTANGNRIVLESGKFVARIQIYSGFSMGSGDANNNSIIIHSADIENSVINAAFAGDGNAWGNHVNIASKGSIKTKVGQVVSGYVYRSGDSLATATSAKGNSVTIEENTEVTGEVYGAHIQYGVGTAGGTNEDDGNRVTITGATVGGSIYGGVANGAALNNVVTITQSTVKDSIFGGSSESVGAASFNKVFLTGGRTVDVFAGFSTLGEASNNSAVITDATVNGVIYGGMASTNAINNTVALRGGIAEKSVTGGFSSLGDATENKVIVSAKSSAQSVIGGQSQNGGAIANNVAIEDATITGDVFGGISSGSSATKNIVTLMGESVKISGSVYGGYDAAASSNDVFTGNTLNLNEFRGSMAGIYNFEKYNWVLPKDVVNNDALVHITGTNPVDLAKTSHTVSLLNDGNRLHVNDKITLIDKSKNGPDVPSLEVHQGNFIIYDMKLQQENDGYVLTAVNMTDMTDTGSNGGDNPGNELAGRINPRSKAFSEGRVASLGFLNQAADLIANSGIRSAKAAVLEGADKAWNMNLMPFFVIDGSSNRYKTGSHADVDGFNMAVGLASGFEIANKHAVTLGAFFEYGRGTYDTYNSFATYASVHGDGDTHYTGGGILGRIDFAGTGLGLVDKLEAGQADGLYAEASFRAGHIDTDFDTNDILGITGGSSKYDSGADYYGLHGGVGYVMNFDERNSVDVYARYLWTKIDSETVTIGVDKLRFDDADSSRIRIGARYTMAYNQQFKPFVGVAYDHEFDGKIGAYAYQLKLDKPSLEGDTGIFEAGVSMTPISTIKALSVDISGQGYIGKRQGGGGGLKIKYQF</sequence>
<dbReference type="Proteomes" id="UP000189632">
    <property type="component" value="Chromosome"/>
</dbReference>
<protein>
    <submittedName>
        <fullName evidence="3">Autotransporter beta-domain-containing protein</fullName>
    </submittedName>
</protein>
<keyword evidence="1" id="KW-0732">Signal</keyword>
<feature type="signal peptide" evidence="1">
    <location>
        <begin position="1"/>
        <end position="29"/>
    </location>
</feature>
<dbReference type="OrthoDB" id="8146511at2"/>
<gene>
    <name evidence="3" type="ORF">BBC0122_020520</name>
</gene>
<reference evidence="3 4" key="1">
    <citation type="submission" date="2016-11" db="EMBL/GenBank/DDBJ databases">
        <title>Comparative genomics of Bartonella apis.</title>
        <authorList>
            <person name="Engel P."/>
        </authorList>
    </citation>
    <scope>NUCLEOTIDE SEQUENCE [LARGE SCALE GENOMIC DNA]</scope>
    <source>
        <strain evidence="3 4">BBC0122</strain>
    </source>
</reference>
<dbReference type="SMART" id="SM00869">
    <property type="entry name" value="Autotransporter"/>
    <property type="match status" value="1"/>
</dbReference>
<dbReference type="Gene3D" id="2.40.128.130">
    <property type="entry name" value="Autotransporter beta-domain"/>
    <property type="match status" value="1"/>
</dbReference>
<dbReference type="InterPro" id="IPR036709">
    <property type="entry name" value="Autotransporte_beta_dom_sf"/>
</dbReference>
<feature type="chain" id="PRO_5013273536" evidence="1">
    <location>
        <begin position="30"/>
        <end position="966"/>
    </location>
</feature>
<dbReference type="EMBL" id="CP015625">
    <property type="protein sequence ID" value="AQT48145.1"/>
    <property type="molecule type" value="Genomic_DNA"/>
</dbReference>
<evidence type="ECO:0000256" key="1">
    <source>
        <dbReference type="SAM" id="SignalP"/>
    </source>
</evidence>
<proteinExistence type="predicted"/>
<organism evidence="3 4">
    <name type="scientific">Bartonella choladocola</name>
    <dbReference type="NCBI Taxonomy" id="2750995"/>
    <lineage>
        <taxon>Bacteria</taxon>
        <taxon>Pseudomonadati</taxon>
        <taxon>Pseudomonadota</taxon>
        <taxon>Alphaproteobacteria</taxon>
        <taxon>Hyphomicrobiales</taxon>
        <taxon>Bartonellaceae</taxon>
        <taxon>Bartonella</taxon>
    </lineage>
</organism>
<evidence type="ECO:0000313" key="4">
    <source>
        <dbReference type="Proteomes" id="UP000189632"/>
    </source>
</evidence>
<evidence type="ECO:0000259" key="2">
    <source>
        <dbReference type="PROSITE" id="PS51208"/>
    </source>
</evidence>
<evidence type="ECO:0000313" key="3">
    <source>
        <dbReference type="EMBL" id="AQT48145.1"/>
    </source>
</evidence>
<dbReference type="KEGG" id="bapi:BBC0122_020520"/>
<dbReference type="InterPro" id="IPR005546">
    <property type="entry name" value="Autotransporte_beta"/>
</dbReference>
<keyword evidence="4" id="KW-1185">Reference proteome</keyword>
<feature type="domain" description="Autotransporter" evidence="2">
    <location>
        <begin position="672"/>
        <end position="966"/>
    </location>
</feature>
<dbReference type="RefSeq" id="WP_077993689.1">
    <property type="nucleotide sequence ID" value="NZ_CP015625.1"/>
</dbReference>